<dbReference type="KEGG" id="mdn:JT25_002680"/>
<dbReference type="InterPro" id="IPR018004">
    <property type="entry name" value="KilA/APSES_HTH"/>
</dbReference>
<sequence>MSTKYEIIEIDSIEISVDVSLLPKADEMHFNATSIAGQFGKKPSDWLKTDQAKQYMELISRRENIPYENIVRTVQGGKYQGTWLHHKLTLPFARWCSVEFEYNLDKWIDRRISEEHQRRQHSLEARTGFLPLTNAIQAAHPELKPYHFSNECNMLNKIVTGMTAKKFKAARGVDSVRDALSAAQLQLLDKLQRQNATLIELGLGYEERKRMLEQGVVALVAA</sequence>
<organism evidence="2 3">
    <name type="scientific">Methylomonas denitrificans</name>
    <dbReference type="NCBI Taxonomy" id="1538553"/>
    <lineage>
        <taxon>Bacteria</taxon>
        <taxon>Pseudomonadati</taxon>
        <taxon>Pseudomonadota</taxon>
        <taxon>Gammaproteobacteria</taxon>
        <taxon>Methylococcales</taxon>
        <taxon>Methylococcaceae</taxon>
        <taxon>Methylomonas</taxon>
    </lineage>
</organism>
<dbReference type="SMART" id="SM01252">
    <property type="entry name" value="KilA-N"/>
    <property type="match status" value="1"/>
</dbReference>
<dbReference type="InterPro" id="IPR036887">
    <property type="entry name" value="HTH_APSES_sf"/>
</dbReference>
<dbReference type="SUPFAM" id="SSF54616">
    <property type="entry name" value="DNA-binding domain of Mlu1-box binding protein MBP1"/>
    <property type="match status" value="1"/>
</dbReference>
<dbReference type="AlphaFoldDB" id="A0A140E4S9"/>
<dbReference type="GO" id="GO:0003677">
    <property type="term" value="F:DNA binding"/>
    <property type="evidence" value="ECO:0007669"/>
    <property type="project" value="InterPro"/>
</dbReference>
<dbReference type="RefSeq" id="WP_062327500.1">
    <property type="nucleotide sequence ID" value="NZ_CP014476.1"/>
</dbReference>
<keyword evidence="3" id="KW-1185">Reference proteome</keyword>
<dbReference type="Proteomes" id="UP000030512">
    <property type="component" value="Chromosome"/>
</dbReference>
<evidence type="ECO:0000259" key="1">
    <source>
        <dbReference type="PROSITE" id="PS51301"/>
    </source>
</evidence>
<dbReference type="Pfam" id="PF04383">
    <property type="entry name" value="KilA-N"/>
    <property type="match status" value="1"/>
</dbReference>
<dbReference type="InterPro" id="IPR017880">
    <property type="entry name" value="KilA_N"/>
</dbReference>
<name>A0A140E4S9_9GAMM</name>
<evidence type="ECO:0000313" key="3">
    <source>
        <dbReference type="Proteomes" id="UP000030512"/>
    </source>
</evidence>
<reference evidence="2 3" key="1">
    <citation type="journal article" date="2015" name="Environ. Microbiol.">
        <title>Methane oxidation coupled to nitrate reduction under hypoxia by the Gammaproteobacterium Methylomonas denitrificans, sp. nov. type strain FJG1.</title>
        <authorList>
            <person name="Kits K.D."/>
            <person name="Klotz M.G."/>
            <person name="Stein L.Y."/>
        </authorList>
    </citation>
    <scope>NUCLEOTIDE SEQUENCE [LARGE SCALE GENOMIC DNA]</scope>
    <source>
        <strain evidence="2 3">FJG1</strain>
    </source>
</reference>
<feature type="domain" description="KilA-N" evidence="1">
    <location>
        <begin position="4"/>
        <end position="111"/>
    </location>
</feature>
<dbReference type="EMBL" id="CP014476">
    <property type="protein sequence ID" value="AMK75403.1"/>
    <property type="molecule type" value="Genomic_DNA"/>
</dbReference>
<evidence type="ECO:0000313" key="2">
    <source>
        <dbReference type="EMBL" id="AMK75403.1"/>
    </source>
</evidence>
<dbReference type="PROSITE" id="PS51301">
    <property type="entry name" value="KILA_N"/>
    <property type="match status" value="1"/>
</dbReference>
<accession>A0A140E4S9</accession>
<proteinExistence type="predicted"/>
<gene>
    <name evidence="2" type="ORF">JT25_002680</name>
</gene>
<protein>
    <recommendedName>
        <fullName evidence="1">KilA-N domain-containing protein</fullName>
    </recommendedName>
</protein>
<dbReference type="STRING" id="1538553.JT25_002680"/>